<feature type="compositionally biased region" description="Polar residues" evidence="1">
    <location>
        <begin position="1"/>
        <end position="10"/>
    </location>
</feature>
<feature type="compositionally biased region" description="Low complexity" evidence="1">
    <location>
        <begin position="58"/>
        <end position="72"/>
    </location>
</feature>
<accession>A0ABN1UHS6</accession>
<feature type="region of interest" description="Disordered" evidence="1">
    <location>
        <begin position="1"/>
        <end position="24"/>
    </location>
</feature>
<name>A0ABN1UHS6_9ACTN</name>
<comment type="caution">
    <text evidence="2">The sequence shown here is derived from an EMBL/GenBank/DDBJ whole genome shotgun (WGS) entry which is preliminary data.</text>
</comment>
<evidence type="ECO:0000313" key="3">
    <source>
        <dbReference type="Proteomes" id="UP001501371"/>
    </source>
</evidence>
<protein>
    <submittedName>
        <fullName evidence="2">Uncharacterized protein</fullName>
    </submittedName>
</protein>
<proteinExistence type="predicted"/>
<reference evidence="2 3" key="1">
    <citation type="journal article" date="2019" name="Int. J. Syst. Evol. Microbiol.">
        <title>The Global Catalogue of Microorganisms (GCM) 10K type strain sequencing project: providing services to taxonomists for standard genome sequencing and annotation.</title>
        <authorList>
            <consortium name="The Broad Institute Genomics Platform"/>
            <consortium name="The Broad Institute Genome Sequencing Center for Infectious Disease"/>
            <person name="Wu L."/>
            <person name="Ma J."/>
        </authorList>
    </citation>
    <scope>NUCLEOTIDE SEQUENCE [LARGE SCALE GENOMIC DNA]</scope>
    <source>
        <strain evidence="2 3">JCM 12696</strain>
    </source>
</reference>
<evidence type="ECO:0000313" key="2">
    <source>
        <dbReference type="EMBL" id="GAA1151633.1"/>
    </source>
</evidence>
<dbReference type="Proteomes" id="UP001501371">
    <property type="component" value="Unassembled WGS sequence"/>
</dbReference>
<sequence length="72" mass="6885">MGTIRSTGTSAKCAPSTDRNSFSVSAAGATVVGSGTTGPGGSEVTFAAATPRSAVKTAPAPEEAAAPSEEDV</sequence>
<gene>
    <name evidence="2" type="ORF">GCM10009654_03770</name>
</gene>
<feature type="region of interest" description="Disordered" evidence="1">
    <location>
        <begin position="50"/>
        <end position="72"/>
    </location>
</feature>
<organism evidence="2 3">
    <name type="scientific">Streptomyces hebeiensis</name>
    <dbReference type="NCBI Taxonomy" id="229486"/>
    <lineage>
        <taxon>Bacteria</taxon>
        <taxon>Bacillati</taxon>
        <taxon>Actinomycetota</taxon>
        <taxon>Actinomycetes</taxon>
        <taxon>Kitasatosporales</taxon>
        <taxon>Streptomycetaceae</taxon>
        <taxon>Streptomyces</taxon>
    </lineage>
</organism>
<evidence type="ECO:0000256" key="1">
    <source>
        <dbReference type="SAM" id="MobiDB-lite"/>
    </source>
</evidence>
<keyword evidence="3" id="KW-1185">Reference proteome</keyword>
<dbReference type="EMBL" id="BAAAKV010000002">
    <property type="protein sequence ID" value="GAA1151633.1"/>
    <property type="molecule type" value="Genomic_DNA"/>
</dbReference>